<sequence length="53" mass="6427">MELFLYLDYLIVNKLNIPDDSIIVHLKQYLNDMCLIQFFSIDLLYFFLSLHNL</sequence>
<dbReference type="EMBL" id="AMFJ01000326">
    <property type="protein sequence ID" value="EKE28497.1"/>
    <property type="molecule type" value="Genomic_DNA"/>
</dbReference>
<gene>
    <name evidence="1" type="ORF">ACD_3C00052G0003</name>
</gene>
<accession>K2G2L2</accession>
<evidence type="ECO:0000313" key="1">
    <source>
        <dbReference type="EMBL" id="EKE28497.1"/>
    </source>
</evidence>
<reference evidence="1" key="1">
    <citation type="journal article" date="2012" name="Science">
        <title>Fermentation, hydrogen, and sulfur metabolism in multiple uncultivated bacterial phyla.</title>
        <authorList>
            <person name="Wrighton K.C."/>
            <person name="Thomas B.C."/>
            <person name="Sharon I."/>
            <person name="Miller C.S."/>
            <person name="Castelle C.J."/>
            <person name="VerBerkmoes N.C."/>
            <person name="Wilkins M.J."/>
            <person name="Hettich R.L."/>
            <person name="Lipton M.S."/>
            <person name="Williams K.H."/>
            <person name="Long P.E."/>
            <person name="Banfield J.F."/>
        </authorList>
    </citation>
    <scope>NUCLEOTIDE SEQUENCE [LARGE SCALE GENOMIC DNA]</scope>
</reference>
<name>K2G2L2_9BACT</name>
<dbReference type="AlphaFoldDB" id="K2G2L2"/>
<proteinExistence type="predicted"/>
<comment type="caution">
    <text evidence="1">The sequence shown here is derived from an EMBL/GenBank/DDBJ whole genome shotgun (WGS) entry which is preliminary data.</text>
</comment>
<protein>
    <submittedName>
        <fullName evidence="1">Uncharacterized protein</fullName>
    </submittedName>
</protein>
<organism evidence="1">
    <name type="scientific">uncultured bacterium</name>
    <name type="common">gcode 4</name>
    <dbReference type="NCBI Taxonomy" id="1234023"/>
    <lineage>
        <taxon>Bacteria</taxon>
        <taxon>environmental samples</taxon>
    </lineage>
</organism>